<comment type="similarity">
    <text evidence="13">Belongs to the FOXJ1 family.</text>
</comment>
<feature type="region of interest" description="Disordered" evidence="17">
    <location>
        <begin position="311"/>
        <end position="373"/>
    </location>
</feature>
<evidence type="ECO:0000256" key="17">
    <source>
        <dbReference type="SAM" id="MobiDB-lite"/>
    </source>
</evidence>
<gene>
    <name evidence="20" type="primary">foxk2b</name>
</gene>
<feature type="domain" description="Fork-head" evidence="19">
    <location>
        <begin position="216"/>
        <end position="311"/>
    </location>
</feature>
<feature type="region of interest" description="Disordered" evidence="17">
    <location>
        <begin position="554"/>
        <end position="606"/>
    </location>
</feature>
<dbReference type="PROSITE" id="PS50006">
    <property type="entry name" value="FHA_DOMAIN"/>
    <property type="match status" value="1"/>
</dbReference>
<feature type="compositionally biased region" description="Polar residues" evidence="17">
    <location>
        <begin position="363"/>
        <end position="373"/>
    </location>
</feature>
<dbReference type="InterPro" id="IPR047398">
    <property type="entry name" value="FHA_FOXK2"/>
</dbReference>
<dbReference type="GO" id="GO:0045892">
    <property type="term" value="P:negative regulation of DNA-templated transcription"/>
    <property type="evidence" value="ECO:0007669"/>
    <property type="project" value="UniProtKB-ARBA"/>
</dbReference>
<dbReference type="InterPro" id="IPR018122">
    <property type="entry name" value="TF_fork_head_CS_1"/>
</dbReference>
<dbReference type="PROSITE" id="PS00657">
    <property type="entry name" value="FORK_HEAD_1"/>
    <property type="match status" value="1"/>
</dbReference>
<dbReference type="Ensembl" id="ENSSLUT00000017766.1">
    <property type="protein sequence ID" value="ENSSLUP00000017204.1"/>
    <property type="gene ID" value="ENSSLUG00000008044.1"/>
</dbReference>
<evidence type="ECO:0000256" key="6">
    <source>
        <dbReference type="ARBA" id="ARBA00022794"/>
    </source>
</evidence>
<reference evidence="20" key="1">
    <citation type="submission" date="2025-08" db="UniProtKB">
        <authorList>
            <consortium name="Ensembl"/>
        </authorList>
    </citation>
    <scope>IDENTIFICATION</scope>
</reference>
<feature type="region of interest" description="Disordered" evidence="17">
    <location>
        <begin position="158"/>
        <end position="181"/>
    </location>
</feature>
<evidence type="ECO:0000256" key="1">
    <source>
        <dbReference type="ARBA" id="ARBA00004123"/>
    </source>
</evidence>
<dbReference type="InterPro" id="IPR036390">
    <property type="entry name" value="WH_DNA-bd_sf"/>
</dbReference>
<feature type="domain" description="FHA" evidence="18">
    <location>
        <begin position="26"/>
        <end position="84"/>
    </location>
</feature>
<dbReference type="GO" id="GO:0060271">
    <property type="term" value="P:cilium assembly"/>
    <property type="evidence" value="ECO:0007669"/>
    <property type="project" value="UniProtKB-ARBA"/>
</dbReference>
<dbReference type="InterPro" id="IPR047397">
    <property type="entry name" value="FH_FOXK2"/>
</dbReference>
<dbReference type="GO" id="GO:0001947">
    <property type="term" value="P:heart looping"/>
    <property type="evidence" value="ECO:0007669"/>
    <property type="project" value="UniProtKB-ARBA"/>
</dbReference>
<keyword evidence="9 16" id="KW-0238">DNA-binding</keyword>
<dbReference type="PANTHER" id="PTHR45881">
    <property type="entry name" value="CHECKPOINT SUPPRESSOR 1-LIKE, ISOFORM A-RELATED"/>
    <property type="match status" value="1"/>
</dbReference>
<keyword evidence="4" id="KW-0678">Repressor</keyword>
<keyword evidence="6" id="KW-0970">Cilium biogenesis/degradation</keyword>
<dbReference type="Proteomes" id="UP000694568">
    <property type="component" value="Unplaced"/>
</dbReference>
<feature type="compositionally biased region" description="Basic and acidic residues" evidence="17">
    <location>
        <begin position="574"/>
        <end position="583"/>
    </location>
</feature>
<keyword evidence="10" id="KW-0010">Activator</keyword>
<evidence type="ECO:0000256" key="9">
    <source>
        <dbReference type="ARBA" id="ARBA00023125"/>
    </source>
</evidence>
<dbReference type="InterPro" id="IPR030456">
    <property type="entry name" value="TF_fork_head_CS_2"/>
</dbReference>
<feature type="compositionally biased region" description="Polar residues" evidence="17">
    <location>
        <begin position="158"/>
        <end position="168"/>
    </location>
</feature>
<name>A0A8D0CUU0_SANLU</name>
<dbReference type="PANTHER" id="PTHR45881:SF3">
    <property type="entry name" value="FORKHEAD BOX PROTEIN K2"/>
    <property type="match status" value="1"/>
</dbReference>
<evidence type="ECO:0000256" key="14">
    <source>
        <dbReference type="ARBA" id="ARBA00072763"/>
    </source>
</evidence>
<feature type="DNA-binding region" description="Fork-head" evidence="16">
    <location>
        <begin position="216"/>
        <end position="311"/>
    </location>
</feature>
<dbReference type="Pfam" id="PF00498">
    <property type="entry name" value="FHA"/>
    <property type="match status" value="1"/>
</dbReference>
<dbReference type="FunFam" id="2.60.200.20:FF:000025">
    <property type="entry name" value="Forkhead box protein K2"/>
    <property type="match status" value="1"/>
</dbReference>
<keyword evidence="5" id="KW-0479">Metal-binding</keyword>
<dbReference type="GO" id="GO:0005737">
    <property type="term" value="C:cytoplasm"/>
    <property type="evidence" value="ECO:0007669"/>
    <property type="project" value="UniProtKB-SubCell"/>
</dbReference>
<dbReference type="InterPro" id="IPR036388">
    <property type="entry name" value="WH-like_DNA-bd_sf"/>
</dbReference>
<evidence type="ECO:0000256" key="4">
    <source>
        <dbReference type="ARBA" id="ARBA00022491"/>
    </source>
</evidence>
<dbReference type="CDD" id="cd22723">
    <property type="entry name" value="FHA_FOXK2"/>
    <property type="match status" value="1"/>
</dbReference>
<dbReference type="InterPro" id="IPR000253">
    <property type="entry name" value="FHA_dom"/>
</dbReference>
<organism evidence="20 21">
    <name type="scientific">Sander lucioperca</name>
    <name type="common">Pike-perch</name>
    <name type="synonym">Perca lucioperca</name>
    <dbReference type="NCBI Taxonomy" id="283035"/>
    <lineage>
        <taxon>Eukaryota</taxon>
        <taxon>Metazoa</taxon>
        <taxon>Chordata</taxon>
        <taxon>Craniata</taxon>
        <taxon>Vertebrata</taxon>
        <taxon>Euteleostomi</taxon>
        <taxon>Actinopterygii</taxon>
        <taxon>Neopterygii</taxon>
        <taxon>Teleostei</taxon>
        <taxon>Neoteleostei</taxon>
        <taxon>Acanthomorphata</taxon>
        <taxon>Eupercaria</taxon>
        <taxon>Perciformes</taxon>
        <taxon>Percoidei</taxon>
        <taxon>Percidae</taxon>
        <taxon>Luciopercinae</taxon>
        <taxon>Sander</taxon>
    </lineage>
</organism>
<evidence type="ECO:0000256" key="8">
    <source>
        <dbReference type="ARBA" id="ARBA00023015"/>
    </source>
</evidence>
<evidence type="ECO:0000256" key="12">
    <source>
        <dbReference type="ARBA" id="ARBA00023242"/>
    </source>
</evidence>
<dbReference type="SMART" id="SM00339">
    <property type="entry name" value="FH"/>
    <property type="match status" value="1"/>
</dbReference>
<evidence type="ECO:0000256" key="11">
    <source>
        <dbReference type="ARBA" id="ARBA00023163"/>
    </source>
</evidence>
<dbReference type="SUPFAM" id="SSF46785">
    <property type="entry name" value="Winged helix' DNA-binding domain"/>
    <property type="match status" value="1"/>
</dbReference>
<feature type="compositionally biased region" description="Polar residues" evidence="17">
    <location>
        <begin position="561"/>
        <end position="571"/>
    </location>
</feature>
<feature type="compositionally biased region" description="Low complexity" evidence="17">
    <location>
        <begin position="592"/>
        <end position="606"/>
    </location>
</feature>
<keyword evidence="21" id="KW-1185">Reference proteome</keyword>
<dbReference type="SUPFAM" id="SSF49879">
    <property type="entry name" value="SMAD/FHA domain"/>
    <property type="match status" value="1"/>
</dbReference>
<feature type="region of interest" description="Disordered" evidence="17">
    <location>
        <begin position="195"/>
        <end position="218"/>
    </location>
</feature>
<dbReference type="InterPro" id="IPR001766">
    <property type="entry name" value="Fork_head_dom"/>
</dbReference>
<keyword evidence="8" id="KW-0805">Transcription regulation</keyword>
<evidence type="ECO:0000259" key="19">
    <source>
        <dbReference type="PROSITE" id="PS50039"/>
    </source>
</evidence>
<dbReference type="InterPro" id="IPR008984">
    <property type="entry name" value="SMAD_FHA_dom_sf"/>
</dbReference>
<feature type="compositionally biased region" description="Polar residues" evidence="17">
    <location>
        <begin position="324"/>
        <end position="350"/>
    </location>
</feature>
<keyword evidence="12 16" id="KW-0539">Nucleus</keyword>
<evidence type="ECO:0000313" key="20">
    <source>
        <dbReference type="Ensembl" id="ENSSLUP00000017204.1"/>
    </source>
</evidence>
<dbReference type="FunFam" id="1.10.10.10:FF:000030">
    <property type="entry name" value="Forkhead box protein K2"/>
    <property type="match status" value="1"/>
</dbReference>
<dbReference type="CDD" id="cd20055">
    <property type="entry name" value="FH_FOXK2"/>
    <property type="match status" value="1"/>
</dbReference>
<evidence type="ECO:0000313" key="21">
    <source>
        <dbReference type="Proteomes" id="UP000694568"/>
    </source>
</evidence>
<evidence type="ECO:0000256" key="5">
    <source>
        <dbReference type="ARBA" id="ARBA00022723"/>
    </source>
</evidence>
<accession>A0A8D0CUU0</accession>
<evidence type="ECO:0000256" key="3">
    <source>
        <dbReference type="ARBA" id="ARBA00022490"/>
    </source>
</evidence>
<evidence type="ECO:0000256" key="7">
    <source>
        <dbReference type="ARBA" id="ARBA00022842"/>
    </source>
</evidence>
<dbReference type="GO" id="GO:0000981">
    <property type="term" value="F:DNA-binding transcription factor activity, RNA polymerase II-specific"/>
    <property type="evidence" value="ECO:0007669"/>
    <property type="project" value="TreeGrafter"/>
</dbReference>
<sequence>MAGGSSGPVARLEGREFEYMMKKRSVTIGRNSSQGSVDVSMGHSSFISRRHLEIFTASDDGTGNGDFYLRCLGKNGVFVDGVFLRRGAPPLQLPRMCTFRFPSTNIKITFTALSSGKKVKREAPESPVKPVQPHISPLTINIPDNIAHLMSPLPSPTGTISAANSCPSSPRGAGSSGYRMGGRMVSSAELQLMNDNSQPENDKDASGGDSPKDDSKPPYSYAQLIVQAITLAPDKQLTLNGIYNHITKNYPYYRTADKGWQNSIRHNLSLNRYFIKVARSQEEPGKGSFWRIDPSSEGKLIEQAFRKRRPRGVPCFRTPHGPLSSRSAPASPNHSGVLSAHSSGVQTPDSLSREGSPVPLELETSSAPAPASTTVVQPKLAVIQEARFAQNTPGSPVNNQPVLIAVQRQLPQTMKPVTYTMASPVSTSTSQPAVQTVHVLQQIPAGSLSSAAVIAQPATIIKSEPQENGERTGLKVKVETVPTITSIGGSSRIIQTSQSGTALQTVTIVQQAPMGQHQLPIKAITQNGTHSITTAIHGPATVASPLHLLAAHASASASLPTKRQNGDQAASEQPDAKRIKSEEAAASIPVTAADSDSSAANDPGLN</sequence>
<dbReference type="GO" id="GO:0005634">
    <property type="term" value="C:nucleus"/>
    <property type="evidence" value="ECO:0007669"/>
    <property type="project" value="UniProtKB-SubCell"/>
</dbReference>
<dbReference type="PROSITE" id="PS50039">
    <property type="entry name" value="FORK_HEAD_3"/>
    <property type="match status" value="1"/>
</dbReference>
<keyword evidence="3" id="KW-0963">Cytoplasm</keyword>
<dbReference type="SMART" id="SM00240">
    <property type="entry name" value="FHA"/>
    <property type="match status" value="1"/>
</dbReference>
<feature type="compositionally biased region" description="Basic and acidic residues" evidence="17">
    <location>
        <begin position="200"/>
        <end position="216"/>
    </location>
</feature>
<keyword evidence="11" id="KW-0804">Transcription</keyword>
<comment type="subcellular location">
    <subcellularLocation>
        <location evidence="2">Cytoplasm</location>
    </subcellularLocation>
    <subcellularLocation>
        <location evidence="1 16">Nucleus</location>
    </subcellularLocation>
</comment>
<reference evidence="20" key="2">
    <citation type="submission" date="2025-09" db="UniProtKB">
        <authorList>
            <consortium name="Ensembl"/>
        </authorList>
    </citation>
    <scope>IDENTIFICATION</scope>
</reference>
<dbReference type="Gene3D" id="1.10.10.10">
    <property type="entry name" value="Winged helix-like DNA-binding domain superfamily/Winged helix DNA-binding domain"/>
    <property type="match status" value="1"/>
</dbReference>
<evidence type="ECO:0000256" key="13">
    <source>
        <dbReference type="ARBA" id="ARBA00034770"/>
    </source>
</evidence>
<dbReference type="PRINTS" id="PR00053">
    <property type="entry name" value="FORKHEAD"/>
</dbReference>
<evidence type="ECO:0000256" key="2">
    <source>
        <dbReference type="ARBA" id="ARBA00004496"/>
    </source>
</evidence>
<evidence type="ECO:0000259" key="18">
    <source>
        <dbReference type="PROSITE" id="PS50006"/>
    </source>
</evidence>
<dbReference type="Gene3D" id="2.60.200.20">
    <property type="match status" value="1"/>
</dbReference>
<dbReference type="GO" id="GO:0045893">
    <property type="term" value="P:positive regulation of DNA-templated transcription"/>
    <property type="evidence" value="ECO:0007669"/>
    <property type="project" value="UniProtKB-ARBA"/>
</dbReference>
<dbReference type="AlphaFoldDB" id="A0A8D0CUU0"/>
<dbReference type="GO" id="GO:0003146">
    <property type="term" value="P:heart jogging"/>
    <property type="evidence" value="ECO:0007669"/>
    <property type="project" value="UniProtKB-ARBA"/>
</dbReference>
<protein>
    <recommendedName>
        <fullName evidence="14">Forkhead box protein K2</fullName>
    </recommendedName>
    <alternativeName>
        <fullName evidence="15">Interleukin enhancer-binding factor 1</fullName>
    </alternativeName>
</protein>
<dbReference type="GO" id="GO:0000978">
    <property type="term" value="F:RNA polymerase II cis-regulatory region sequence-specific DNA binding"/>
    <property type="evidence" value="ECO:0007669"/>
    <property type="project" value="TreeGrafter"/>
</dbReference>
<dbReference type="GeneTree" id="ENSGT00940000155709"/>
<dbReference type="Pfam" id="PF00250">
    <property type="entry name" value="Forkhead"/>
    <property type="match status" value="1"/>
</dbReference>
<evidence type="ECO:0000256" key="10">
    <source>
        <dbReference type="ARBA" id="ARBA00023159"/>
    </source>
</evidence>
<keyword evidence="7" id="KW-0460">Magnesium</keyword>
<dbReference type="PROSITE" id="PS00658">
    <property type="entry name" value="FORK_HEAD_2"/>
    <property type="match status" value="1"/>
</dbReference>
<evidence type="ECO:0000256" key="15">
    <source>
        <dbReference type="ARBA" id="ARBA00082763"/>
    </source>
</evidence>
<evidence type="ECO:0000256" key="16">
    <source>
        <dbReference type="PROSITE-ProRule" id="PRU00089"/>
    </source>
</evidence>
<dbReference type="GO" id="GO:0046872">
    <property type="term" value="F:metal ion binding"/>
    <property type="evidence" value="ECO:0007669"/>
    <property type="project" value="UniProtKB-KW"/>
</dbReference>
<proteinExistence type="inferred from homology"/>